<accession>A0A699ZUD3</accession>
<gene>
    <name evidence="2" type="ORF">HaLaN_23550</name>
</gene>
<protein>
    <submittedName>
        <fullName evidence="2">Uncharacterized protein</fullName>
    </submittedName>
</protein>
<comment type="caution">
    <text evidence="2">The sequence shown here is derived from an EMBL/GenBank/DDBJ whole genome shotgun (WGS) entry which is preliminary data.</text>
</comment>
<dbReference type="EMBL" id="BLLF01002850">
    <property type="protein sequence ID" value="GFH25565.1"/>
    <property type="molecule type" value="Genomic_DNA"/>
</dbReference>
<name>A0A699ZUD3_HAELA</name>
<reference evidence="2 3" key="1">
    <citation type="submission" date="2020-02" db="EMBL/GenBank/DDBJ databases">
        <title>Draft genome sequence of Haematococcus lacustris strain NIES-144.</title>
        <authorList>
            <person name="Morimoto D."/>
            <person name="Nakagawa S."/>
            <person name="Yoshida T."/>
            <person name="Sawayama S."/>
        </authorList>
    </citation>
    <scope>NUCLEOTIDE SEQUENCE [LARGE SCALE GENOMIC DNA]</scope>
    <source>
        <strain evidence="2 3">NIES-144</strain>
    </source>
</reference>
<organism evidence="2 3">
    <name type="scientific">Haematococcus lacustris</name>
    <name type="common">Green alga</name>
    <name type="synonym">Haematococcus pluvialis</name>
    <dbReference type="NCBI Taxonomy" id="44745"/>
    <lineage>
        <taxon>Eukaryota</taxon>
        <taxon>Viridiplantae</taxon>
        <taxon>Chlorophyta</taxon>
        <taxon>core chlorophytes</taxon>
        <taxon>Chlorophyceae</taxon>
        <taxon>CS clade</taxon>
        <taxon>Chlamydomonadales</taxon>
        <taxon>Haematococcaceae</taxon>
        <taxon>Haematococcus</taxon>
    </lineage>
</organism>
<evidence type="ECO:0000256" key="1">
    <source>
        <dbReference type="SAM" id="MobiDB-lite"/>
    </source>
</evidence>
<sequence length="142" mass="15646">MGPGVHKGPAGGSRRHQVQAQQLYWHGQELQELQQLRATAGQLGQVCSQGQINVIPLPSSWGWEEAVRRLVAARKLLGLDLQTWRCQELHPVARVRQEQQAQQQGQQVQQGRQGQQGQQGRKGQQALGSGLQHSAHQACGLT</sequence>
<dbReference type="Proteomes" id="UP000485058">
    <property type="component" value="Unassembled WGS sequence"/>
</dbReference>
<proteinExistence type="predicted"/>
<evidence type="ECO:0000313" key="3">
    <source>
        <dbReference type="Proteomes" id="UP000485058"/>
    </source>
</evidence>
<evidence type="ECO:0000313" key="2">
    <source>
        <dbReference type="EMBL" id="GFH25565.1"/>
    </source>
</evidence>
<feature type="region of interest" description="Disordered" evidence="1">
    <location>
        <begin position="95"/>
        <end position="142"/>
    </location>
</feature>
<dbReference type="AlphaFoldDB" id="A0A699ZUD3"/>
<keyword evidence="3" id="KW-1185">Reference proteome</keyword>
<feature type="compositionally biased region" description="Low complexity" evidence="1">
    <location>
        <begin position="95"/>
        <end position="126"/>
    </location>
</feature>